<dbReference type="AlphaFoldDB" id="A0AA40EIZ3"/>
<dbReference type="Proteomes" id="UP001172155">
    <property type="component" value="Unassembled WGS sequence"/>
</dbReference>
<protein>
    <submittedName>
        <fullName evidence="2">Uncharacterized protein</fullName>
    </submittedName>
</protein>
<feature type="transmembrane region" description="Helical" evidence="1">
    <location>
        <begin position="67"/>
        <end position="95"/>
    </location>
</feature>
<accession>A0AA40EIZ3</accession>
<keyword evidence="3" id="KW-1185">Reference proteome</keyword>
<name>A0AA40EIZ3_9PEZI</name>
<gene>
    <name evidence="2" type="ORF">B0T18DRAFT_417428</name>
</gene>
<sequence length="164" mass="18954">MFFSGWGYGIQANAHREDAHTHTHTQPRLAFLVCSFFLALLGTLWGHVVMEFCCWDFVRRASGLDSILLLLVYIFSSLPYFFFVLFVCHIAILLLTAHPPVLPDFTPPFLLWTHSSLSFVCRLPTTEIDREEEEEKRTVRRWVDSRVSQQTGYRYTQKGGGSMC</sequence>
<evidence type="ECO:0000313" key="3">
    <source>
        <dbReference type="Proteomes" id="UP001172155"/>
    </source>
</evidence>
<evidence type="ECO:0000313" key="2">
    <source>
        <dbReference type="EMBL" id="KAK0740201.1"/>
    </source>
</evidence>
<keyword evidence="1" id="KW-0472">Membrane</keyword>
<evidence type="ECO:0000256" key="1">
    <source>
        <dbReference type="SAM" id="Phobius"/>
    </source>
</evidence>
<keyword evidence="1" id="KW-0812">Transmembrane</keyword>
<proteinExistence type="predicted"/>
<reference evidence="2" key="1">
    <citation type="submission" date="2023-06" db="EMBL/GenBank/DDBJ databases">
        <title>Genome-scale phylogeny and comparative genomics of the fungal order Sordariales.</title>
        <authorList>
            <consortium name="Lawrence Berkeley National Laboratory"/>
            <person name="Hensen N."/>
            <person name="Bonometti L."/>
            <person name="Westerberg I."/>
            <person name="Brannstrom I.O."/>
            <person name="Guillou S."/>
            <person name="Cros-Aarteil S."/>
            <person name="Calhoun S."/>
            <person name="Haridas S."/>
            <person name="Kuo A."/>
            <person name="Mondo S."/>
            <person name="Pangilinan J."/>
            <person name="Riley R."/>
            <person name="LaButti K."/>
            <person name="Andreopoulos B."/>
            <person name="Lipzen A."/>
            <person name="Chen C."/>
            <person name="Yanf M."/>
            <person name="Daum C."/>
            <person name="Ng V."/>
            <person name="Clum A."/>
            <person name="Steindorff A."/>
            <person name="Ohm R."/>
            <person name="Martin F."/>
            <person name="Silar P."/>
            <person name="Natvig D."/>
            <person name="Lalanne C."/>
            <person name="Gautier V."/>
            <person name="Ament-velasquez S.L."/>
            <person name="Kruys A."/>
            <person name="Hutchinson M.I."/>
            <person name="Powell A.J."/>
            <person name="Barry K."/>
            <person name="Miller A.N."/>
            <person name="Grigoriev I.V."/>
            <person name="Debuchy R."/>
            <person name="Gladieux P."/>
            <person name="Thoren M.H."/>
            <person name="Johannesson H."/>
        </authorList>
    </citation>
    <scope>NUCLEOTIDE SEQUENCE</scope>
    <source>
        <strain evidence="2">SMH3187-1</strain>
    </source>
</reference>
<comment type="caution">
    <text evidence="2">The sequence shown here is derived from an EMBL/GenBank/DDBJ whole genome shotgun (WGS) entry which is preliminary data.</text>
</comment>
<dbReference type="EMBL" id="JAUKUD010000006">
    <property type="protein sequence ID" value="KAK0740201.1"/>
    <property type="molecule type" value="Genomic_DNA"/>
</dbReference>
<keyword evidence="1" id="KW-1133">Transmembrane helix</keyword>
<organism evidence="2 3">
    <name type="scientific">Schizothecium vesticola</name>
    <dbReference type="NCBI Taxonomy" id="314040"/>
    <lineage>
        <taxon>Eukaryota</taxon>
        <taxon>Fungi</taxon>
        <taxon>Dikarya</taxon>
        <taxon>Ascomycota</taxon>
        <taxon>Pezizomycotina</taxon>
        <taxon>Sordariomycetes</taxon>
        <taxon>Sordariomycetidae</taxon>
        <taxon>Sordariales</taxon>
        <taxon>Schizotheciaceae</taxon>
        <taxon>Schizothecium</taxon>
    </lineage>
</organism>
<feature type="transmembrane region" description="Helical" evidence="1">
    <location>
        <begin position="29"/>
        <end position="55"/>
    </location>
</feature>